<proteinExistence type="predicted"/>
<protein>
    <submittedName>
        <fullName evidence="2">Transposase</fullName>
    </submittedName>
</protein>
<dbReference type="SMART" id="SM01321">
    <property type="entry name" value="Y1_Tnp"/>
    <property type="match status" value="1"/>
</dbReference>
<feature type="domain" description="Transposase IS200-like" evidence="1">
    <location>
        <begin position="5"/>
        <end position="119"/>
    </location>
</feature>
<sequence length="148" mass="16972">MPGTYTALHYHIVFATKDRSPLIHAELQPGLYDYIGGIARSLDAVLIEIGGMPDHVHLLVRLPPKTALADLMRVVKSRSSGWVSANHRHHLPFAWQEGYGAFAVSMSDIPKVRRYIQKQPEHHREATFRDEFQRFLDVHEISYDAKFL</sequence>
<dbReference type="RefSeq" id="WP_338684263.1">
    <property type="nucleotide sequence ID" value="NZ_AP024702.1"/>
</dbReference>
<name>A0ABM7RCL6_9BACT</name>
<organism evidence="2 3">
    <name type="scientific">Haloferula helveola</name>
    <dbReference type="NCBI Taxonomy" id="490095"/>
    <lineage>
        <taxon>Bacteria</taxon>
        <taxon>Pseudomonadati</taxon>
        <taxon>Verrucomicrobiota</taxon>
        <taxon>Verrucomicrobiia</taxon>
        <taxon>Verrucomicrobiales</taxon>
        <taxon>Verrucomicrobiaceae</taxon>
        <taxon>Haloferula</taxon>
    </lineage>
</organism>
<dbReference type="InterPro" id="IPR036515">
    <property type="entry name" value="Transposase_17_sf"/>
</dbReference>
<dbReference type="InterPro" id="IPR002686">
    <property type="entry name" value="Transposase_17"/>
</dbReference>
<dbReference type="NCBIfam" id="NF033573">
    <property type="entry name" value="transpos_IS200"/>
    <property type="match status" value="1"/>
</dbReference>
<keyword evidence="3" id="KW-1185">Reference proteome</keyword>
<evidence type="ECO:0000313" key="2">
    <source>
        <dbReference type="EMBL" id="BCX48206.1"/>
    </source>
</evidence>
<gene>
    <name evidence="2" type="ORF">HAHE_21140</name>
</gene>
<dbReference type="Proteomes" id="UP001374893">
    <property type="component" value="Chromosome"/>
</dbReference>
<dbReference type="Pfam" id="PF01797">
    <property type="entry name" value="Y1_Tnp"/>
    <property type="match status" value="1"/>
</dbReference>
<dbReference type="EMBL" id="AP024702">
    <property type="protein sequence ID" value="BCX48206.1"/>
    <property type="molecule type" value="Genomic_DNA"/>
</dbReference>
<reference evidence="2 3" key="1">
    <citation type="submission" date="2021-06" db="EMBL/GenBank/DDBJ databases">
        <title>Complete genome of Haloferula helveola possessing various polysaccharide degrading enzymes.</title>
        <authorList>
            <person name="Takami H."/>
            <person name="Huang C."/>
            <person name="Hamasaki K."/>
        </authorList>
    </citation>
    <scope>NUCLEOTIDE SEQUENCE [LARGE SCALE GENOMIC DNA]</scope>
    <source>
        <strain evidence="2 3">CN-1</strain>
    </source>
</reference>
<evidence type="ECO:0000313" key="3">
    <source>
        <dbReference type="Proteomes" id="UP001374893"/>
    </source>
</evidence>
<dbReference type="Gene3D" id="3.30.70.1290">
    <property type="entry name" value="Transposase IS200-like"/>
    <property type="match status" value="1"/>
</dbReference>
<dbReference type="SUPFAM" id="SSF143422">
    <property type="entry name" value="Transposase IS200-like"/>
    <property type="match status" value="1"/>
</dbReference>
<evidence type="ECO:0000259" key="1">
    <source>
        <dbReference type="SMART" id="SM01321"/>
    </source>
</evidence>
<dbReference type="PANTHER" id="PTHR33360">
    <property type="entry name" value="TRANSPOSASE FOR INSERTION SEQUENCE ELEMENT IS200"/>
    <property type="match status" value="1"/>
</dbReference>
<dbReference type="PANTHER" id="PTHR33360:SF2">
    <property type="entry name" value="TRANSPOSASE FOR INSERTION SEQUENCE ELEMENT IS200"/>
    <property type="match status" value="1"/>
</dbReference>
<accession>A0ABM7RCL6</accession>